<evidence type="ECO:0000259" key="7">
    <source>
        <dbReference type="PROSITE" id="PS51886"/>
    </source>
</evidence>
<comment type="similarity">
    <text evidence="3">Belongs to the RTC5 family.</text>
</comment>
<dbReference type="PROSITE" id="PS51886">
    <property type="entry name" value="TLDC"/>
    <property type="match status" value="1"/>
</dbReference>
<feature type="region of interest" description="Disordered" evidence="6">
    <location>
        <begin position="315"/>
        <end position="341"/>
    </location>
</feature>
<dbReference type="GO" id="GO:0006979">
    <property type="term" value="P:response to oxidative stress"/>
    <property type="evidence" value="ECO:0007669"/>
    <property type="project" value="TreeGrafter"/>
</dbReference>
<dbReference type="PANTHER" id="PTHR23354:SF130">
    <property type="entry name" value="RESTRICTION OF TELOMERE CAPPING PROTEIN 5"/>
    <property type="match status" value="1"/>
</dbReference>
<evidence type="ECO:0000256" key="1">
    <source>
        <dbReference type="ARBA" id="ARBA00002738"/>
    </source>
</evidence>
<evidence type="ECO:0000256" key="2">
    <source>
        <dbReference type="ARBA" id="ARBA00004496"/>
    </source>
</evidence>
<feature type="compositionally biased region" description="Polar residues" evidence="6">
    <location>
        <begin position="434"/>
        <end position="446"/>
    </location>
</feature>
<dbReference type="SMART" id="SM00584">
    <property type="entry name" value="TLDc"/>
    <property type="match status" value="1"/>
</dbReference>
<dbReference type="PANTHER" id="PTHR23354">
    <property type="entry name" value="NUCLEOLAR PROTEIN 7/ESTROGEN RECEPTOR COACTIVATOR-RELATED"/>
    <property type="match status" value="1"/>
</dbReference>
<name>A0A6A6GXI5_VIRVR</name>
<dbReference type="GO" id="GO:0005737">
    <property type="term" value="C:cytoplasm"/>
    <property type="evidence" value="ECO:0007669"/>
    <property type="project" value="UniProtKB-SubCell"/>
</dbReference>
<dbReference type="AlphaFoldDB" id="A0A6A6GXI5"/>
<evidence type="ECO:0000256" key="5">
    <source>
        <dbReference type="ARBA" id="ARBA00022490"/>
    </source>
</evidence>
<feature type="domain" description="TLDc" evidence="7">
    <location>
        <begin position="351"/>
        <end position="629"/>
    </location>
</feature>
<dbReference type="GO" id="GO:0005634">
    <property type="term" value="C:nucleus"/>
    <property type="evidence" value="ECO:0007669"/>
    <property type="project" value="TreeGrafter"/>
</dbReference>
<dbReference type="Pfam" id="PF07534">
    <property type="entry name" value="TLD"/>
    <property type="match status" value="1"/>
</dbReference>
<sequence>MGQGISALESHDPPSIDKLNHDLTEAFATKCYTSLELYHFKEVFKTLADTQSGLKYWSEPTLCRFLKLPDVLGVGPIINQMATYLGAFPFPSQAPAILTADALLKVVTLLTGRYTKVLKRGKGQWTRIVYQSLAVYDRKSMQIRDDKDGRPNLDEFDHAGDEKQATPSRSAGFSIDQSTGDDEDLEDDDDLTLAALDSLDAIGVFQEAEKINLLRSVIPSDNFLKLLELLLLVAPLDAQQDLSTPASELNDKRVAAIRQTAHNILSSFGIDKGPGVSYKTFKKVINTTLPYLFDGLGPLFEHFLFAKEIDLSRRTSAISSPQSPTTPKTPKTPATPKSPPIPIPVLPQEGEILTVPILNQLSFFLKPNSEPLFHRLRPLYSGAEQGFSMGSFEKSVFNWQSPTILLVAGTQLPSNPTGSRERAFADSLPHSRLPANNASTPTSPASRTHPPADPSSPSTTSTSPHSQRLVFGAYIPVPWTQTHKHNFGTHDTLLFQLAPTHDVFPASSLATDYIYFSKPPSHPVAGLGFGSPAPGSASQQATSSAVAVAASVSSPTSHRHRHGGSLSGGIGGGGVFTPGPVSLHLDDALEFGAFTHLASGGGSFHSSGLRSADWQERFEVEAVEVWGVGGEEEVERQRKAWEWEEREARRRRDVNVGKGDVEADRELLKMAGLIVGERSGGSMA</sequence>
<evidence type="ECO:0000313" key="9">
    <source>
        <dbReference type="Proteomes" id="UP000800092"/>
    </source>
</evidence>
<comment type="function">
    <text evidence="1">May be involved in a process influencing telomere capping.</text>
</comment>
<accession>A0A6A6GXI5</accession>
<organism evidence="8 9">
    <name type="scientific">Viridothelium virens</name>
    <name type="common">Speckled blister lichen</name>
    <name type="synonym">Trypethelium virens</name>
    <dbReference type="NCBI Taxonomy" id="1048519"/>
    <lineage>
        <taxon>Eukaryota</taxon>
        <taxon>Fungi</taxon>
        <taxon>Dikarya</taxon>
        <taxon>Ascomycota</taxon>
        <taxon>Pezizomycotina</taxon>
        <taxon>Dothideomycetes</taxon>
        <taxon>Dothideomycetes incertae sedis</taxon>
        <taxon>Trypetheliales</taxon>
        <taxon>Trypetheliaceae</taxon>
        <taxon>Viridothelium</taxon>
    </lineage>
</organism>
<feature type="region of interest" description="Disordered" evidence="6">
    <location>
        <begin position="144"/>
        <end position="187"/>
    </location>
</feature>
<dbReference type="Proteomes" id="UP000800092">
    <property type="component" value="Unassembled WGS sequence"/>
</dbReference>
<feature type="compositionally biased region" description="Polar residues" evidence="6">
    <location>
        <begin position="165"/>
        <end position="178"/>
    </location>
</feature>
<evidence type="ECO:0000256" key="3">
    <source>
        <dbReference type="ARBA" id="ARBA00006731"/>
    </source>
</evidence>
<evidence type="ECO:0000313" key="8">
    <source>
        <dbReference type="EMBL" id="KAF2230311.1"/>
    </source>
</evidence>
<protein>
    <recommendedName>
        <fullName evidence="4">Restriction of telomere capping protein 5</fullName>
    </recommendedName>
</protein>
<feature type="compositionally biased region" description="Low complexity" evidence="6">
    <location>
        <begin position="318"/>
        <end position="335"/>
    </location>
</feature>
<feature type="compositionally biased region" description="Basic and acidic residues" evidence="6">
    <location>
        <begin position="144"/>
        <end position="164"/>
    </location>
</feature>
<evidence type="ECO:0000256" key="6">
    <source>
        <dbReference type="SAM" id="MobiDB-lite"/>
    </source>
</evidence>
<feature type="compositionally biased region" description="Low complexity" evidence="6">
    <location>
        <begin position="455"/>
        <end position="466"/>
    </location>
</feature>
<comment type="subcellular location">
    <subcellularLocation>
        <location evidence="2">Cytoplasm</location>
    </subcellularLocation>
</comment>
<evidence type="ECO:0000256" key="4">
    <source>
        <dbReference type="ARBA" id="ARBA00015163"/>
    </source>
</evidence>
<dbReference type="InterPro" id="IPR006571">
    <property type="entry name" value="TLDc_dom"/>
</dbReference>
<dbReference type="EMBL" id="ML991843">
    <property type="protein sequence ID" value="KAF2230311.1"/>
    <property type="molecule type" value="Genomic_DNA"/>
</dbReference>
<gene>
    <name evidence="8" type="ORF">EV356DRAFT_526787</name>
</gene>
<dbReference type="OrthoDB" id="289228at2759"/>
<keyword evidence="9" id="KW-1185">Reference proteome</keyword>
<feature type="region of interest" description="Disordered" evidence="6">
    <location>
        <begin position="427"/>
        <end position="467"/>
    </location>
</feature>
<keyword evidence="5" id="KW-0963">Cytoplasm</keyword>
<reference evidence="8" key="1">
    <citation type="journal article" date="2020" name="Stud. Mycol.">
        <title>101 Dothideomycetes genomes: a test case for predicting lifestyles and emergence of pathogens.</title>
        <authorList>
            <person name="Haridas S."/>
            <person name="Albert R."/>
            <person name="Binder M."/>
            <person name="Bloem J."/>
            <person name="Labutti K."/>
            <person name="Salamov A."/>
            <person name="Andreopoulos B."/>
            <person name="Baker S."/>
            <person name="Barry K."/>
            <person name="Bills G."/>
            <person name="Bluhm B."/>
            <person name="Cannon C."/>
            <person name="Castanera R."/>
            <person name="Culley D."/>
            <person name="Daum C."/>
            <person name="Ezra D."/>
            <person name="Gonzalez J."/>
            <person name="Henrissat B."/>
            <person name="Kuo A."/>
            <person name="Liang C."/>
            <person name="Lipzen A."/>
            <person name="Lutzoni F."/>
            <person name="Magnuson J."/>
            <person name="Mondo S."/>
            <person name="Nolan M."/>
            <person name="Ohm R."/>
            <person name="Pangilinan J."/>
            <person name="Park H.-J."/>
            <person name="Ramirez L."/>
            <person name="Alfaro M."/>
            <person name="Sun H."/>
            <person name="Tritt A."/>
            <person name="Yoshinaga Y."/>
            <person name="Zwiers L.-H."/>
            <person name="Turgeon B."/>
            <person name="Goodwin S."/>
            <person name="Spatafora J."/>
            <person name="Crous P."/>
            <person name="Grigoriev I."/>
        </authorList>
    </citation>
    <scope>NUCLEOTIDE SEQUENCE</scope>
    <source>
        <strain evidence="8">Tuck. ex Michener</strain>
    </source>
</reference>
<proteinExistence type="inferred from homology"/>